<dbReference type="Proteomes" id="UP000240493">
    <property type="component" value="Unassembled WGS sequence"/>
</dbReference>
<accession>A0A2T3ZC15</accession>
<dbReference type="AlphaFoldDB" id="A0A2T3ZC15"/>
<keyword evidence="2" id="KW-1185">Reference proteome</keyword>
<gene>
    <name evidence="1" type="ORF">M441DRAFT_46033</name>
</gene>
<organism evidence="1 2">
    <name type="scientific">Trichoderma asperellum (strain ATCC 204424 / CBS 433.97 / NBRC 101777)</name>
    <dbReference type="NCBI Taxonomy" id="1042311"/>
    <lineage>
        <taxon>Eukaryota</taxon>
        <taxon>Fungi</taxon>
        <taxon>Dikarya</taxon>
        <taxon>Ascomycota</taxon>
        <taxon>Pezizomycotina</taxon>
        <taxon>Sordariomycetes</taxon>
        <taxon>Hypocreomycetidae</taxon>
        <taxon>Hypocreales</taxon>
        <taxon>Hypocreaceae</taxon>
        <taxon>Trichoderma</taxon>
    </lineage>
</organism>
<sequence length="169" mass="18368">MYRHFYAYVYSSVNCSSPTAMVSLLSQDPNLFLMMMILGCASTTLQQGDALLVPCSSFVGAADHSSRCHVRTTPAISDNQSTLQTLQTGEAARWIMTETVCPVVSAAQAYRLLHLTGSFTMEQVLDGGASRTIPGGWLYLLSQQSLQSLQLYGSTNGYGFKVLIPLIAR</sequence>
<evidence type="ECO:0000313" key="1">
    <source>
        <dbReference type="EMBL" id="PTB42353.1"/>
    </source>
</evidence>
<dbReference type="EMBL" id="KZ679260">
    <property type="protein sequence ID" value="PTB42353.1"/>
    <property type="molecule type" value="Genomic_DNA"/>
</dbReference>
<proteinExistence type="predicted"/>
<reference evidence="1 2" key="1">
    <citation type="submission" date="2016-07" db="EMBL/GenBank/DDBJ databases">
        <title>Multiple horizontal gene transfer events from other fungi enriched the ability of initially mycotrophic Trichoderma (Ascomycota) to feed on dead plant biomass.</title>
        <authorList>
            <consortium name="DOE Joint Genome Institute"/>
            <person name="Aerts A."/>
            <person name="Atanasova L."/>
            <person name="Chenthamara K."/>
            <person name="Zhang J."/>
            <person name="Grujic M."/>
            <person name="Henrissat B."/>
            <person name="Kuo A."/>
            <person name="Salamov A."/>
            <person name="Lipzen A."/>
            <person name="Labutti K."/>
            <person name="Barry K."/>
            <person name="Miao Y."/>
            <person name="Rahimi M.J."/>
            <person name="Shen Q."/>
            <person name="Grigoriev I.V."/>
            <person name="Kubicek C.P."/>
            <person name="Druzhinina I.S."/>
        </authorList>
    </citation>
    <scope>NUCLEOTIDE SEQUENCE [LARGE SCALE GENOMIC DNA]</scope>
    <source>
        <strain evidence="1 2">CBS 433.97</strain>
    </source>
</reference>
<protein>
    <submittedName>
        <fullName evidence="1">Uncharacterized protein</fullName>
    </submittedName>
</protein>
<name>A0A2T3ZC15_TRIA4</name>
<evidence type="ECO:0000313" key="2">
    <source>
        <dbReference type="Proteomes" id="UP000240493"/>
    </source>
</evidence>